<name>A1WVU7_HALHL</name>
<comment type="pathway">
    <text evidence="1">Cofactor biosynthesis; ubiquinone biosynthesis.</text>
</comment>
<keyword evidence="1" id="KW-0408">Iron</keyword>
<dbReference type="Proteomes" id="UP000000647">
    <property type="component" value="Chromosome"/>
</dbReference>
<keyword evidence="1" id="KW-0831">Ubiquinone biosynthesis</keyword>
<dbReference type="UniPathway" id="UPA00232"/>
<dbReference type="AlphaFoldDB" id="A1WVU7"/>
<feature type="binding site" evidence="1">
    <location>
        <position position="195"/>
    </location>
    <ligand>
        <name>[4Fe-4S] cluster</name>
        <dbReference type="ChEBI" id="CHEBI:49883"/>
    </ligand>
</feature>
<keyword evidence="1" id="KW-0004">4Fe-4S</keyword>
<keyword evidence="1" id="KW-0411">Iron-sulfur</keyword>
<keyword evidence="1" id="KW-0479">Metal-binding</keyword>
<sequence length="300" mass="33098">MKIAIGPILYHWPAAEIRQFYDGLRGQVDTFYLGETVCGRRRELRPEDWIGLGRELAEEGHEVVLSTLSLVEARSEASVVRRLCDNGELRVEANDFTAVSELERRRLPFVAGPILNLYSGRALRAMQRAGAVRWVPPMELPGASLRGVLSELTELGGETMETEVFAYGRQPLAFSARCFSARHYDRPKDDCGFVCGHHPEGLPVTTRAGEPFLVINGIQTQSWGCANLLPAVPEMQQMGVTAVRLSPRPGAMDQVVAAFRSAIAGETVTLREPESAQQCDGYWWGDAGHTRKALETGMAE</sequence>
<gene>
    <name evidence="1" type="primary">ubiV</name>
    <name evidence="2" type="ordered locus">Hhal_1033</name>
</gene>
<dbReference type="GO" id="GO:0006744">
    <property type="term" value="P:ubiquinone biosynthetic process"/>
    <property type="evidence" value="ECO:0007669"/>
    <property type="project" value="UniProtKB-UniRule"/>
</dbReference>
<comment type="cofactor">
    <cofactor evidence="1">
        <name>[4Fe-4S] cluster</name>
        <dbReference type="ChEBI" id="CHEBI:49883"/>
    </cofactor>
</comment>
<dbReference type="InterPro" id="IPR043693">
    <property type="entry name" value="UbiV"/>
</dbReference>
<organism evidence="2 3">
    <name type="scientific">Halorhodospira halophila (strain DSM 244 / SL1)</name>
    <name type="common">Ectothiorhodospira halophila (strain DSM 244 / SL1)</name>
    <dbReference type="NCBI Taxonomy" id="349124"/>
    <lineage>
        <taxon>Bacteria</taxon>
        <taxon>Pseudomonadati</taxon>
        <taxon>Pseudomonadota</taxon>
        <taxon>Gammaproteobacteria</taxon>
        <taxon>Chromatiales</taxon>
        <taxon>Ectothiorhodospiraceae</taxon>
        <taxon>Halorhodospira</taxon>
    </lineage>
</organism>
<reference evidence="2 3" key="2">
    <citation type="journal article" date="2013" name="Stand. Genomic Sci.">
        <title>Complete genome sequence of Halorhodospira halophila SL1.</title>
        <authorList>
            <person name="Challacombe J.F."/>
            <person name="Majid S."/>
            <person name="Deole R."/>
            <person name="Brettin T.S."/>
            <person name="Bruce D."/>
            <person name="Delano S.F."/>
            <person name="Detter J.C."/>
            <person name="Gleasner C.D."/>
            <person name="Han C.S."/>
            <person name="Misra M."/>
            <person name="Reitenga K.G."/>
            <person name="Mikhailova N."/>
            <person name="Woyke T."/>
            <person name="Pitluck S."/>
            <person name="Nolan M."/>
            <person name="Land M.L."/>
            <person name="Saunders E."/>
            <person name="Tapia R."/>
            <person name="Lapidus A."/>
            <person name="Ivanova N."/>
            <person name="Hoff W.D."/>
        </authorList>
    </citation>
    <scope>NUCLEOTIDE SEQUENCE [LARGE SCALE GENOMIC DNA]</scope>
    <source>
        <strain evidence="3">DSM 244 / SL1</strain>
    </source>
</reference>
<dbReference type="RefSeq" id="WP_011813832.1">
    <property type="nucleotide sequence ID" value="NC_008789.1"/>
</dbReference>
<dbReference type="InterPro" id="IPR001539">
    <property type="entry name" value="Peptidase_U32"/>
</dbReference>
<reference evidence="3" key="1">
    <citation type="submission" date="2006-12" db="EMBL/GenBank/DDBJ databases">
        <title>Complete sequence of Halorhodospira halophila SL1.</title>
        <authorList>
            <consortium name="US DOE Joint Genome Institute"/>
            <person name="Copeland A."/>
            <person name="Lucas S."/>
            <person name="Lapidus A."/>
            <person name="Barry K."/>
            <person name="Detter J.C."/>
            <person name="Glavina del Rio T."/>
            <person name="Hammon N."/>
            <person name="Israni S."/>
            <person name="Dalin E."/>
            <person name="Tice H."/>
            <person name="Pitluck S."/>
            <person name="Saunders E."/>
            <person name="Brettin T."/>
            <person name="Bruce D."/>
            <person name="Han C."/>
            <person name="Tapia R."/>
            <person name="Schmutz J."/>
            <person name="Larimer F."/>
            <person name="Land M."/>
            <person name="Hauser L."/>
            <person name="Kyrpides N."/>
            <person name="Mikhailova N."/>
            <person name="Hoff W."/>
            <person name="Richardson P."/>
        </authorList>
    </citation>
    <scope>NUCLEOTIDE SEQUENCE [LARGE SCALE GENOMIC DNA]</scope>
    <source>
        <strain evidence="3">DSM 244 / SL1</strain>
    </source>
</reference>
<dbReference type="eggNOG" id="COG0826">
    <property type="taxonomic scope" value="Bacteria"/>
</dbReference>
<dbReference type="PANTHER" id="PTHR30217">
    <property type="entry name" value="PEPTIDASE U32 FAMILY"/>
    <property type="match status" value="1"/>
</dbReference>
<dbReference type="NCBIfam" id="NF011991">
    <property type="entry name" value="PRK15447.1"/>
    <property type="match status" value="1"/>
</dbReference>
<dbReference type="EMBL" id="CP000544">
    <property type="protein sequence ID" value="ABM61809.1"/>
    <property type="molecule type" value="Genomic_DNA"/>
</dbReference>
<dbReference type="HAMAP" id="MF_02233">
    <property type="entry name" value="UbiV"/>
    <property type="match status" value="1"/>
</dbReference>
<comment type="similarity">
    <text evidence="1">Belongs to the peptidase U32 family. UbiV subfamily.</text>
</comment>
<dbReference type="HOGENOM" id="CLU_056172_0_0_6"/>
<dbReference type="InterPro" id="IPR051454">
    <property type="entry name" value="RNA/ubiquinone_mod_enzymes"/>
</dbReference>
<keyword evidence="3" id="KW-1185">Reference proteome</keyword>
<feature type="binding site" evidence="1">
    <location>
        <position position="178"/>
    </location>
    <ligand>
        <name>[4Fe-4S] cluster</name>
        <dbReference type="ChEBI" id="CHEBI:49883"/>
    </ligand>
</feature>
<evidence type="ECO:0000313" key="3">
    <source>
        <dbReference type="Proteomes" id="UP000000647"/>
    </source>
</evidence>
<protein>
    <recommendedName>
        <fullName evidence="1">Ubiquinone biosynthesis protein UbiV</fullName>
    </recommendedName>
</protein>
<comment type="subunit">
    <text evidence="1">Forms a heterodimer with UbiU.</text>
</comment>
<proteinExistence type="inferred from homology"/>
<dbReference type="STRING" id="349124.Hhal_1033"/>
<dbReference type="PANTHER" id="PTHR30217:SF11">
    <property type="entry name" value="UBIQUINONE BIOSYNTHESIS PROTEIN UBIV"/>
    <property type="match status" value="1"/>
</dbReference>
<accession>A1WVU7</accession>
<dbReference type="GO" id="GO:0046872">
    <property type="term" value="F:metal ion binding"/>
    <property type="evidence" value="ECO:0007669"/>
    <property type="project" value="UniProtKB-KW"/>
</dbReference>
<dbReference type="Pfam" id="PF01136">
    <property type="entry name" value="Peptidase_U32"/>
    <property type="match status" value="1"/>
</dbReference>
<evidence type="ECO:0000256" key="1">
    <source>
        <dbReference type="HAMAP-Rule" id="MF_02233"/>
    </source>
</evidence>
<dbReference type="OrthoDB" id="8523349at2"/>
<dbReference type="MEROPS" id="U32.A01"/>
<dbReference type="GO" id="GO:0051539">
    <property type="term" value="F:4 iron, 4 sulfur cluster binding"/>
    <property type="evidence" value="ECO:0007669"/>
    <property type="project" value="UniProtKB-UniRule"/>
</dbReference>
<feature type="binding site" evidence="1">
    <location>
        <position position="191"/>
    </location>
    <ligand>
        <name>[4Fe-4S] cluster</name>
        <dbReference type="ChEBI" id="CHEBI:49883"/>
    </ligand>
</feature>
<dbReference type="KEGG" id="hha:Hhal_1033"/>
<evidence type="ECO:0000313" key="2">
    <source>
        <dbReference type="EMBL" id="ABM61809.1"/>
    </source>
</evidence>
<comment type="function">
    <text evidence="1">Required for O(2)-independent ubiquinone (coenzyme Q) biosynthesis. Together with UbiU, is essential for the C6-hydroxylation reaction in the oxygen-independent ubiquinone biosynthesis pathway.</text>
</comment>
<feature type="binding site" evidence="1">
    <location>
        <position position="38"/>
    </location>
    <ligand>
        <name>[4Fe-4S] cluster</name>
        <dbReference type="ChEBI" id="CHEBI:49883"/>
    </ligand>
</feature>